<dbReference type="InterPro" id="IPR013563">
    <property type="entry name" value="Oligopep_ABC_C"/>
</dbReference>
<dbReference type="InterPro" id="IPR003593">
    <property type="entry name" value="AAA+_ATPase"/>
</dbReference>
<dbReference type="NCBIfam" id="TIGR01727">
    <property type="entry name" value="oligo_HPY"/>
    <property type="match status" value="1"/>
</dbReference>
<keyword evidence="3" id="KW-0547">Nucleotide-binding</keyword>
<gene>
    <name evidence="6" type="ORF">ACJEBI_20455</name>
</gene>
<dbReference type="NCBIfam" id="NF008453">
    <property type="entry name" value="PRK11308.1"/>
    <property type="match status" value="1"/>
</dbReference>
<dbReference type="EMBL" id="JBJHQH010000017">
    <property type="protein sequence ID" value="MFK9093838.1"/>
    <property type="molecule type" value="Genomic_DNA"/>
</dbReference>
<dbReference type="InterPro" id="IPR050319">
    <property type="entry name" value="ABC_transp_ATP-bind"/>
</dbReference>
<sequence length="341" mass="37782">MALNEQNLLEIKDLKKYYTIKSGFRDKNKRVVKAVDGIDISIKKGEILGLVGESGCGKSTLGRSILRLIEPTSGSIIYNGSDILSFKKKDVRMMRKDLQIIFQDPGASLNPRMTIGEIIGAPLDIFGLAKGEAKEKRILELLQLVGLNSDYVNRFPHEFSGGQKQRIAIARALAVNPKIIICDEPVSALDVSVQAQVLNLMKELKQKLDLTYLFISHDLSVVHHLCDRVAVMYLGKIVEIADKDQLYKNPSHPYTKALLSAIPNPDPEAKSERIILEGDVPNPADPPSGCTFHKRCAYRLDICSSKTPCLKGIEKSHLVSCHLYDKEKSFNSQVGNNISNG</sequence>
<evidence type="ECO:0000256" key="1">
    <source>
        <dbReference type="ARBA" id="ARBA00005417"/>
    </source>
</evidence>
<keyword evidence="4 6" id="KW-0067">ATP-binding</keyword>
<dbReference type="PROSITE" id="PS00211">
    <property type="entry name" value="ABC_TRANSPORTER_1"/>
    <property type="match status" value="1"/>
</dbReference>
<dbReference type="SMART" id="SM00382">
    <property type="entry name" value="AAA"/>
    <property type="match status" value="1"/>
</dbReference>
<dbReference type="InterPro" id="IPR017871">
    <property type="entry name" value="ABC_transporter-like_CS"/>
</dbReference>
<dbReference type="Proteomes" id="UP001623041">
    <property type="component" value="Unassembled WGS sequence"/>
</dbReference>
<name>A0ABW8RK08_9BACI</name>
<dbReference type="PANTHER" id="PTHR43776">
    <property type="entry name" value="TRANSPORT ATP-BINDING PROTEIN"/>
    <property type="match status" value="1"/>
</dbReference>
<dbReference type="RefSeq" id="WP_406582336.1">
    <property type="nucleotide sequence ID" value="NZ_JBJHQH010000017.1"/>
</dbReference>
<dbReference type="Gene3D" id="3.40.50.300">
    <property type="entry name" value="P-loop containing nucleotide triphosphate hydrolases"/>
    <property type="match status" value="1"/>
</dbReference>
<evidence type="ECO:0000256" key="2">
    <source>
        <dbReference type="ARBA" id="ARBA00022448"/>
    </source>
</evidence>
<feature type="domain" description="ABC transporter" evidence="5">
    <location>
        <begin position="9"/>
        <end position="259"/>
    </location>
</feature>
<evidence type="ECO:0000313" key="6">
    <source>
        <dbReference type="EMBL" id="MFK9093838.1"/>
    </source>
</evidence>
<evidence type="ECO:0000256" key="4">
    <source>
        <dbReference type="ARBA" id="ARBA00022840"/>
    </source>
</evidence>
<dbReference type="GO" id="GO:0005524">
    <property type="term" value="F:ATP binding"/>
    <property type="evidence" value="ECO:0007669"/>
    <property type="project" value="UniProtKB-KW"/>
</dbReference>
<accession>A0ABW8RK08</accession>
<keyword evidence="7" id="KW-1185">Reference proteome</keyword>
<dbReference type="CDD" id="cd03257">
    <property type="entry name" value="ABC_NikE_OppD_transporters"/>
    <property type="match status" value="1"/>
</dbReference>
<dbReference type="SUPFAM" id="SSF52540">
    <property type="entry name" value="P-loop containing nucleoside triphosphate hydrolases"/>
    <property type="match status" value="1"/>
</dbReference>
<dbReference type="InterPro" id="IPR003439">
    <property type="entry name" value="ABC_transporter-like_ATP-bd"/>
</dbReference>
<dbReference type="PROSITE" id="PS50893">
    <property type="entry name" value="ABC_TRANSPORTER_2"/>
    <property type="match status" value="1"/>
</dbReference>
<protein>
    <submittedName>
        <fullName evidence="6">ABC transporter ATP-binding protein</fullName>
    </submittedName>
</protein>
<dbReference type="Pfam" id="PF00005">
    <property type="entry name" value="ABC_tran"/>
    <property type="match status" value="1"/>
</dbReference>
<evidence type="ECO:0000313" key="7">
    <source>
        <dbReference type="Proteomes" id="UP001623041"/>
    </source>
</evidence>
<comment type="caution">
    <text evidence="6">The sequence shown here is derived from an EMBL/GenBank/DDBJ whole genome shotgun (WGS) entry which is preliminary data.</text>
</comment>
<proteinExistence type="inferred from homology"/>
<reference evidence="6 7" key="1">
    <citation type="submission" date="2024-11" db="EMBL/GenBank/DDBJ databases">
        <authorList>
            <person name="Lucas J.A."/>
        </authorList>
    </citation>
    <scope>NUCLEOTIDE SEQUENCE [LARGE SCALE GENOMIC DNA]</scope>
    <source>
        <strain evidence="6 7">Z 5.4</strain>
    </source>
</reference>
<organism evidence="6 7">
    <name type="scientific">Bacillus salipaludis</name>
    <dbReference type="NCBI Taxonomy" id="2547811"/>
    <lineage>
        <taxon>Bacteria</taxon>
        <taxon>Bacillati</taxon>
        <taxon>Bacillota</taxon>
        <taxon>Bacilli</taxon>
        <taxon>Bacillales</taxon>
        <taxon>Bacillaceae</taxon>
        <taxon>Bacillus</taxon>
    </lineage>
</organism>
<dbReference type="InterPro" id="IPR027417">
    <property type="entry name" value="P-loop_NTPase"/>
</dbReference>
<evidence type="ECO:0000259" key="5">
    <source>
        <dbReference type="PROSITE" id="PS50893"/>
    </source>
</evidence>
<dbReference type="PANTHER" id="PTHR43776:SF8">
    <property type="entry name" value="ABC TRANSPORTER, ATP-BINDING PROTEIN"/>
    <property type="match status" value="1"/>
</dbReference>
<comment type="similarity">
    <text evidence="1">Belongs to the ABC transporter superfamily.</text>
</comment>
<keyword evidence="2" id="KW-0813">Transport</keyword>
<evidence type="ECO:0000256" key="3">
    <source>
        <dbReference type="ARBA" id="ARBA00022741"/>
    </source>
</evidence>
<dbReference type="Pfam" id="PF08352">
    <property type="entry name" value="oligo_HPY"/>
    <property type="match status" value="1"/>
</dbReference>